<dbReference type="SUPFAM" id="SSF53756">
    <property type="entry name" value="UDP-Glycosyltransferase/glycogen phosphorylase"/>
    <property type="match status" value="1"/>
</dbReference>
<dbReference type="Gene3D" id="3.40.50.11660">
    <property type="entry name" value="Glycosyl transferase family 10, C-terminal domain"/>
    <property type="match status" value="1"/>
</dbReference>
<protein>
    <recommendedName>
        <fullName evidence="7">Fucosyltransferase</fullName>
        <ecNumber evidence="7">2.4.1.-</ecNumber>
    </recommendedName>
</protein>
<dbReference type="InterPro" id="IPR055270">
    <property type="entry name" value="Glyco_tran_10_C"/>
</dbReference>
<dbReference type="InterPro" id="IPR001503">
    <property type="entry name" value="Glyco_trans_10"/>
</dbReference>
<evidence type="ECO:0000256" key="3">
    <source>
        <dbReference type="ARBA" id="ARBA00008919"/>
    </source>
</evidence>
<comment type="similarity">
    <text evidence="3 7">Belongs to the glycosyltransferase 10 family.</text>
</comment>
<organism evidence="9 10">
    <name type="scientific">Penaeus vannamei</name>
    <name type="common">Whiteleg shrimp</name>
    <name type="synonym">Litopenaeus vannamei</name>
    <dbReference type="NCBI Taxonomy" id="6689"/>
    <lineage>
        <taxon>Eukaryota</taxon>
        <taxon>Metazoa</taxon>
        <taxon>Ecdysozoa</taxon>
        <taxon>Arthropoda</taxon>
        <taxon>Crustacea</taxon>
        <taxon>Multicrustacea</taxon>
        <taxon>Malacostraca</taxon>
        <taxon>Eumalacostraca</taxon>
        <taxon>Eucarida</taxon>
        <taxon>Decapoda</taxon>
        <taxon>Dendrobranchiata</taxon>
        <taxon>Penaeoidea</taxon>
        <taxon>Penaeidae</taxon>
        <taxon>Penaeus</taxon>
    </lineage>
</organism>
<dbReference type="Pfam" id="PF00852">
    <property type="entry name" value="Glyco_transf_10"/>
    <property type="match status" value="1"/>
</dbReference>
<keyword evidence="6 7" id="KW-0333">Golgi apparatus</keyword>
<dbReference type="GO" id="GO:0008417">
    <property type="term" value="F:fucosyltransferase activity"/>
    <property type="evidence" value="ECO:0007669"/>
    <property type="project" value="InterPro"/>
</dbReference>
<comment type="pathway">
    <text evidence="2">Protein modification; protein glycosylation.</text>
</comment>
<comment type="subcellular location">
    <subcellularLocation>
        <location evidence="1">Golgi apparatus membrane</location>
        <topology evidence="1">Single-pass type II membrane protein</topology>
    </subcellularLocation>
    <subcellularLocation>
        <location evidence="7">Golgi apparatus</location>
        <location evidence="7">Golgi stack membrane</location>
        <topology evidence="7">Single-pass type II membrane protein</topology>
    </subcellularLocation>
</comment>
<name>A0A3R7NU07_PENVA</name>
<gene>
    <name evidence="9" type="ORF">C7M84_015273</name>
</gene>
<dbReference type="PANTHER" id="PTHR48438">
    <property type="entry name" value="ALPHA-(1,3)-FUCOSYLTRANSFERASE C-RELATED"/>
    <property type="match status" value="1"/>
</dbReference>
<dbReference type="Proteomes" id="UP000283509">
    <property type="component" value="Unassembled WGS sequence"/>
</dbReference>
<evidence type="ECO:0000256" key="6">
    <source>
        <dbReference type="ARBA" id="ARBA00023034"/>
    </source>
</evidence>
<keyword evidence="4 7" id="KW-0328">Glycosyltransferase</keyword>
<dbReference type="AlphaFoldDB" id="A0A3R7NU07"/>
<dbReference type="UniPathway" id="UPA00378"/>
<reference evidence="9 10" key="2">
    <citation type="submission" date="2019-01" db="EMBL/GenBank/DDBJ databases">
        <title>The decoding of complex shrimp genome reveals the adaptation for benthos swimmer, frequently molting mechanism and breeding impact on genome.</title>
        <authorList>
            <person name="Sun Y."/>
            <person name="Gao Y."/>
            <person name="Yu Y."/>
        </authorList>
    </citation>
    <scope>NUCLEOTIDE SEQUENCE [LARGE SCALE GENOMIC DNA]</scope>
    <source>
        <tissue evidence="9">Muscle</tissue>
    </source>
</reference>
<reference evidence="9 10" key="1">
    <citation type="submission" date="2018-04" db="EMBL/GenBank/DDBJ databases">
        <authorList>
            <person name="Zhang X."/>
            <person name="Yuan J."/>
            <person name="Li F."/>
            <person name="Xiang J."/>
        </authorList>
    </citation>
    <scope>NUCLEOTIDE SEQUENCE [LARGE SCALE GENOMIC DNA]</scope>
    <source>
        <tissue evidence="9">Muscle</tissue>
    </source>
</reference>
<keyword evidence="5 7" id="KW-0808">Transferase</keyword>
<accession>A0A3R7NU07</accession>
<dbReference type="GO" id="GO:0032580">
    <property type="term" value="C:Golgi cisterna membrane"/>
    <property type="evidence" value="ECO:0007669"/>
    <property type="project" value="UniProtKB-SubCell"/>
</dbReference>
<dbReference type="OrthoDB" id="427096at2759"/>
<evidence type="ECO:0000313" key="9">
    <source>
        <dbReference type="EMBL" id="ROT66693.1"/>
    </source>
</evidence>
<keyword evidence="10" id="KW-1185">Reference proteome</keyword>
<keyword evidence="7" id="KW-0812">Transmembrane</keyword>
<dbReference type="GO" id="GO:0000139">
    <property type="term" value="C:Golgi membrane"/>
    <property type="evidence" value="ECO:0007669"/>
    <property type="project" value="UniProtKB-SubCell"/>
</dbReference>
<evidence type="ECO:0000256" key="5">
    <source>
        <dbReference type="ARBA" id="ARBA00022679"/>
    </source>
</evidence>
<evidence type="ECO:0000313" key="10">
    <source>
        <dbReference type="Proteomes" id="UP000283509"/>
    </source>
</evidence>
<dbReference type="InterPro" id="IPR038577">
    <property type="entry name" value="GT10-like_C_sf"/>
</dbReference>
<dbReference type="EC" id="2.4.1.-" evidence="7"/>
<dbReference type="EMBL" id="QCYY01002902">
    <property type="protein sequence ID" value="ROT66693.1"/>
    <property type="molecule type" value="Genomic_DNA"/>
</dbReference>
<dbReference type="PANTHER" id="PTHR48438:SF1">
    <property type="entry name" value="ALPHA-(1,3)-FUCOSYLTRANSFERASE C-RELATED"/>
    <property type="match status" value="1"/>
</dbReference>
<comment type="caution">
    <text evidence="9">The sequence shown here is derived from an EMBL/GenBank/DDBJ whole genome shotgun (WGS) entry which is preliminary data.</text>
</comment>
<evidence type="ECO:0000256" key="1">
    <source>
        <dbReference type="ARBA" id="ARBA00004323"/>
    </source>
</evidence>
<sequence>MAAFLAKFLWEKQTPIGEYPVHRKVSYTSIASDPLPMTQAWNRSQKKMDIERISDFKALKPDLKLAEGPKLILFWTDWGAGVSWEQRFGTEKDLMSCPTGRCRLSNNKKDIGKAHAVLFKSDRLLRPSLIHEHKSALDAYLEDIALNTTLMEVMGIKWRAFVTRPKLLMSWIDGNCSTDSKREEYVEKLAKYVHLESYGTCGRFRCATWGHMNVGKCWKTYIATKYLFALAMEDYLCDHYVSEGLYRPLVHGLVPVVWGGTDYRHILPPGSYIDARMYHPSALGDLLTALQRNPIAYGKYHVWRRHWTLTKRGSLCELCHRLHTDTTRGHHIDIPKWRLETEQCMVAPSRMFDSEAWKEVIYQ</sequence>
<evidence type="ECO:0000256" key="7">
    <source>
        <dbReference type="RuleBase" id="RU003832"/>
    </source>
</evidence>
<keyword evidence="7" id="KW-0472">Membrane</keyword>
<feature type="domain" description="Fucosyltransferase C-terminal" evidence="8">
    <location>
        <begin position="168"/>
        <end position="330"/>
    </location>
</feature>
<evidence type="ECO:0000259" key="8">
    <source>
        <dbReference type="Pfam" id="PF00852"/>
    </source>
</evidence>
<proteinExistence type="inferred from homology"/>
<evidence type="ECO:0000256" key="4">
    <source>
        <dbReference type="ARBA" id="ARBA00022676"/>
    </source>
</evidence>
<evidence type="ECO:0000256" key="2">
    <source>
        <dbReference type="ARBA" id="ARBA00004922"/>
    </source>
</evidence>